<gene>
    <name evidence="3" type="ORF">F511_04899</name>
</gene>
<dbReference type="OrthoDB" id="649232at2759"/>
<evidence type="ECO:0000313" key="4">
    <source>
        <dbReference type="Proteomes" id="UP000250235"/>
    </source>
</evidence>
<dbReference type="GO" id="GO:0009904">
    <property type="term" value="P:chloroplast accumulation movement"/>
    <property type="evidence" value="ECO:0007669"/>
    <property type="project" value="TreeGrafter"/>
</dbReference>
<proteinExistence type="inferred from homology"/>
<keyword evidence="4" id="KW-1185">Reference proteome</keyword>
<evidence type="ECO:0000256" key="1">
    <source>
        <dbReference type="ARBA" id="ARBA00005485"/>
    </source>
</evidence>
<dbReference type="Pfam" id="PF05701">
    <property type="entry name" value="WEMBL"/>
    <property type="match status" value="1"/>
</dbReference>
<reference evidence="3 4" key="1">
    <citation type="journal article" date="2015" name="Proc. Natl. Acad. Sci. U.S.A.">
        <title>The resurrection genome of Boea hygrometrica: A blueprint for survival of dehydration.</title>
        <authorList>
            <person name="Xiao L."/>
            <person name="Yang G."/>
            <person name="Zhang L."/>
            <person name="Yang X."/>
            <person name="Zhao S."/>
            <person name="Ji Z."/>
            <person name="Zhou Q."/>
            <person name="Hu M."/>
            <person name="Wang Y."/>
            <person name="Chen M."/>
            <person name="Xu Y."/>
            <person name="Jin H."/>
            <person name="Xiao X."/>
            <person name="Hu G."/>
            <person name="Bao F."/>
            <person name="Hu Y."/>
            <person name="Wan P."/>
            <person name="Li L."/>
            <person name="Deng X."/>
            <person name="Kuang T."/>
            <person name="Xiang C."/>
            <person name="Zhu J.K."/>
            <person name="Oliver M.J."/>
            <person name="He Y."/>
        </authorList>
    </citation>
    <scope>NUCLEOTIDE SEQUENCE [LARGE SCALE GENOMIC DNA]</scope>
    <source>
        <strain evidence="4">cv. XS01</strain>
    </source>
</reference>
<name>A0A2Z7BS21_9LAMI</name>
<sequence length="383" mass="43357">MPEFSSFFASPDLDLASENMINYSNGNLRSVSPQRSTGSMSLELDRVKLNLNKTSIDLALIQESVESLNKKMRKDKSVLERTVKIQVPDSEEVLFSRNAMENYISPAMEQRWPADFETEQCKKMTEASRYEVMKAMGEIERTKNSIKMAEMRLNAAKKMEEAAKAIEAIAIYEKSNENSSDALDHSNGITLSCEEYRLLTQKAQQVDQDICKTKFIDSNTTQSKNRGDSHQSGVAISEKFEQMKQESMQIRAPDLGSREDAPLQENRYSKFKFRNSHNLGYRNAQVRNLNGATSMGDILGRKVMLQDKIIVGNRVETHMGHPSLSQMLREQSQLIVDPGETTGDGNVERSSSYVVQTKKFGFIQVPLSIKKTKKRTQPSLNVR</sequence>
<organism evidence="3 4">
    <name type="scientific">Dorcoceras hygrometricum</name>
    <dbReference type="NCBI Taxonomy" id="472368"/>
    <lineage>
        <taxon>Eukaryota</taxon>
        <taxon>Viridiplantae</taxon>
        <taxon>Streptophyta</taxon>
        <taxon>Embryophyta</taxon>
        <taxon>Tracheophyta</taxon>
        <taxon>Spermatophyta</taxon>
        <taxon>Magnoliopsida</taxon>
        <taxon>eudicotyledons</taxon>
        <taxon>Gunneridae</taxon>
        <taxon>Pentapetalae</taxon>
        <taxon>asterids</taxon>
        <taxon>lamiids</taxon>
        <taxon>Lamiales</taxon>
        <taxon>Gesneriaceae</taxon>
        <taxon>Didymocarpoideae</taxon>
        <taxon>Trichosporeae</taxon>
        <taxon>Loxocarpinae</taxon>
        <taxon>Dorcoceras</taxon>
    </lineage>
</organism>
<dbReference type="Proteomes" id="UP000250235">
    <property type="component" value="Unassembled WGS sequence"/>
</dbReference>
<dbReference type="AlphaFoldDB" id="A0A2Z7BS21"/>
<dbReference type="GO" id="GO:0005829">
    <property type="term" value="C:cytosol"/>
    <property type="evidence" value="ECO:0007669"/>
    <property type="project" value="TreeGrafter"/>
</dbReference>
<protein>
    <submittedName>
        <fullName evidence="3">WEB family protein-like</fullName>
    </submittedName>
</protein>
<dbReference type="InterPro" id="IPR008545">
    <property type="entry name" value="Web"/>
</dbReference>
<evidence type="ECO:0000256" key="2">
    <source>
        <dbReference type="ARBA" id="ARBA00023054"/>
    </source>
</evidence>
<dbReference type="PANTHER" id="PTHR32054:SF36">
    <property type="entry name" value="WEB FAMILY PROTEIN"/>
    <property type="match status" value="1"/>
</dbReference>
<dbReference type="PANTHER" id="PTHR32054">
    <property type="entry name" value="HEAVY CHAIN, PUTATIVE, EXPRESSED-RELATED-RELATED"/>
    <property type="match status" value="1"/>
</dbReference>
<keyword evidence="2" id="KW-0175">Coiled coil</keyword>
<dbReference type="GO" id="GO:0009903">
    <property type="term" value="P:chloroplast avoidance movement"/>
    <property type="evidence" value="ECO:0007669"/>
    <property type="project" value="TreeGrafter"/>
</dbReference>
<comment type="similarity">
    <text evidence="1">Belongs to the WEB family.</text>
</comment>
<evidence type="ECO:0000313" key="3">
    <source>
        <dbReference type="EMBL" id="KZV34925.1"/>
    </source>
</evidence>
<dbReference type="EMBL" id="KV005015">
    <property type="protein sequence ID" value="KZV34925.1"/>
    <property type="molecule type" value="Genomic_DNA"/>
</dbReference>
<accession>A0A2Z7BS21</accession>